<comment type="cofactor">
    <cofactor evidence="1">
        <name>FAD</name>
        <dbReference type="ChEBI" id="CHEBI:57692"/>
    </cofactor>
</comment>
<evidence type="ECO:0000313" key="8">
    <source>
        <dbReference type="EMBL" id="SEO13558.1"/>
    </source>
</evidence>
<dbReference type="Gene3D" id="1.20.140.10">
    <property type="entry name" value="Butyryl-CoA Dehydrogenase, subunit A, domain 3"/>
    <property type="match status" value="1"/>
</dbReference>
<evidence type="ECO:0000256" key="4">
    <source>
        <dbReference type="ARBA" id="ARBA00022827"/>
    </source>
</evidence>
<evidence type="ECO:0000256" key="3">
    <source>
        <dbReference type="ARBA" id="ARBA00022630"/>
    </source>
</evidence>
<dbReference type="InterPro" id="IPR009100">
    <property type="entry name" value="AcylCoA_DH/oxidase_NM_dom_sf"/>
</dbReference>
<dbReference type="PANTHER" id="PTHR43884:SF20">
    <property type="entry name" value="ACYL-COA DEHYDROGENASE FADE28"/>
    <property type="match status" value="1"/>
</dbReference>
<proteinExistence type="inferred from homology"/>
<name>A0A1H8M8M1_9BRAD</name>
<accession>A0A1H8M8M1</accession>
<dbReference type="PANTHER" id="PTHR43884">
    <property type="entry name" value="ACYL-COA DEHYDROGENASE"/>
    <property type="match status" value="1"/>
</dbReference>
<dbReference type="AlphaFoldDB" id="A0A1H8M8M1"/>
<comment type="similarity">
    <text evidence="2">Belongs to the acyl-CoA dehydrogenase family.</text>
</comment>
<dbReference type="InterPro" id="IPR009075">
    <property type="entry name" value="AcylCo_DH/oxidase_C"/>
</dbReference>
<evidence type="ECO:0000313" key="9">
    <source>
        <dbReference type="Proteomes" id="UP000199615"/>
    </source>
</evidence>
<gene>
    <name evidence="8" type="ORF">SAMN05444123_101411</name>
</gene>
<protein>
    <recommendedName>
        <fullName evidence="10">Acyl-CoA dehydrogenase</fullName>
    </recommendedName>
</protein>
<keyword evidence="9" id="KW-1185">Reference proteome</keyword>
<dbReference type="InterPro" id="IPR013786">
    <property type="entry name" value="AcylCoA_DH/ox_N"/>
</dbReference>
<dbReference type="InterPro" id="IPR037069">
    <property type="entry name" value="AcylCoA_DH/ox_N_sf"/>
</dbReference>
<evidence type="ECO:0008006" key="10">
    <source>
        <dbReference type="Google" id="ProtNLM"/>
    </source>
</evidence>
<evidence type="ECO:0000259" key="6">
    <source>
        <dbReference type="Pfam" id="PF00441"/>
    </source>
</evidence>
<reference evidence="9" key="1">
    <citation type="submission" date="2016-10" db="EMBL/GenBank/DDBJ databases">
        <authorList>
            <person name="Varghese N."/>
            <person name="Submissions S."/>
        </authorList>
    </citation>
    <scope>NUCLEOTIDE SEQUENCE [LARGE SCALE GENOMIC DNA]</scope>
    <source>
        <strain evidence="9">DSM 123</strain>
    </source>
</reference>
<dbReference type="Gene3D" id="1.10.540.10">
    <property type="entry name" value="Acyl-CoA dehydrogenase/oxidase, N-terminal domain"/>
    <property type="match status" value="1"/>
</dbReference>
<dbReference type="Pfam" id="PF00441">
    <property type="entry name" value="Acyl-CoA_dh_1"/>
    <property type="match status" value="1"/>
</dbReference>
<feature type="domain" description="Acyl-CoA dehydrogenase/oxidase C-terminal" evidence="6">
    <location>
        <begin position="197"/>
        <end position="332"/>
    </location>
</feature>
<dbReference type="Proteomes" id="UP000199615">
    <property type="component" value="Unassembled WGS sequence"/>
</dbReference>
<evidence type="ECO:0000259" key="7">
    <source>
        <dbReference type="Pfam" id="PF02771"/>
    </source>
</evidence>
<dbReference type="SUPFAM" id="SSF56645">
    <property type="entry name" value="Acyl-CoA dehydrogenase NM domain-like"/>
    <property type="match status" value="1"/>
</dbReference>
<dbReference type="Pfam" id="PF02771">
    <property type="entry name" value="Acyl-CoA_dh_N"/>
    <property type="match status" value="1"/>
</dbReference>
<evidence type="ECO:0000256" key="1">
    <source>
        <dbReference type="ARBA" id="ARBA00001974"/>
    </source>
</evidence>
<dbReference type="GO" id="GO:0003995">
    <property type="term" value="F:acyl-CoA dehydrogenase activity"/>
    <property type="evidence" value="ECO:0007669"/>
    <property type="project" value="TreeGrafter"/>
</dbReference>
<dbReference type="SUPFAM" id="SSF47203">
    <property type="entry name" value="Acyl-CoA dehydrogenase C-terminal domain-like"/>
    <property type="match status" value="1"/>
</dbReference>
<keyword evidence="4" id="KW-0274">FAD</keyword>
<dbReference type="GO" id="GO:0050660">
    <property type="term" value="F:flavin adenine dinucleotide binding"/>
    <property type="evidence" value="ECO:0007669"/>
    <property type="project" value="InterPro"/>
</dbReference>
<keyword evidence="5" id="KW-0560">Oxidoreductase</keyword>
<dbReference type="EMBL" id="FODT01000001">
    <property type="protein sequence ID" value="SEO13558.1"/>
    <property type="molecule type" value="Genomic_DNA"/>
</dbReference>
<sequence length="349" mass="37870">MREFMKETCRRFLADVSSREKWEAQPHSSLETTDWRDLAELGVPRVALPEELGGVGGDFGDMCELAFESGYAASYLPLIEVAVGYWLCGVAGVALPDRAIPILVLSAADSNAAPKIGSDQPATIAVEGVPSARFATHLLLPASDADGGSLLTVIPTANSATISPGSNAADEPRDRICVTSNASMTTYSLPFGRDRILHVSALLHANQIAGAMNKALEMTIAYTQERSQFGRQLAKFQAVQHMIAQAAAQVAAATTISRAAAEAWDAPSFTFLSECAKGRASEAVRAVTDVVHQCYGAMGFTRECLLHVFTRRLWCWREEYGNEHVWYARIGRDMRDRDGDIWANITELG</sequence>
<evidence type="ECO:0000256" key="5">
    <source>
        <dbReference type="ARBA" id="ARBA00023002"/>
    </source>
</evidence>
<keyword evidence="3" id="KW-0285">Flavoprotein</keyword>
<feature type="domain" description="Acyl-CoA dehydrogenase/oxidase N-terminal" evidence="7">
    <location>
        <begin position="5"/>
        <end position="76"/>
    </location>
</feature>
<dbReference type="InterPro" id="IPR036250">
    <property type="entry name" value="AcylCo_DH-like_C"/>
</dbReference>
<organism evidence="8 9">
    <name type="scientific">Rhodopseudomonas pseudopalustris</name>
    <dbReference type="NCBI Taxonomy" id="1513892"/>
    <lineage>
        <taxon>Bacteria</taxon>
        <taxon>Pseudomonadati</taxon>
        <taxon>Pseudomonadota</taxon>
        <taxon>Alphaproteobacteria</taxon>
        <taxon>Hyphomicrobiales</taxon>
        <taxon>Nitrobacteraceae</taxon>
        <taxon>Rhodopseudomonas</taxon>
    </lineage>
</organism>
<evidence type="ECO:0000256" key="2">
    <source>
        <dbReference type="ARBA" id="ARBA00009347"/>
    </source>
</evidence>